<dbReference type="EMBL" id="CAJOBA010091934">
    <property type="protein sequence ID" value="CAF4488286.1"/>
    <property type="molecule type" value="Genomic_DNA"/>
</dbReference>
<evidence type="ECO:0000313" key="2">
    <source>
        <dbReference type="Proteomes" id="UP000682733"/>
    </source>
</evidence>
<reference evidence="1" key="1">
    <citation type="submission" date="2021-02" db="EMBL/GenBank/DDBJ databases">
        <authorList>
            <person name="Nowell W R."/>
        </authorList>
    </citation>
    <scope>NUCLEOTIDE SEQUENCE</scope>
</reference>
<dbReference type="Proteomes" id="UP000682733">
    <property type="component" value="Unassembled WGS sequence"/>
</dbReference>
<dbReference type="AlphaFoldDB" id="A0A8S2XDU5"/>
<sequence>NENIHLYLFEIEEENNNEIDLCQITLPSDLSNIFLLTTKWQQIYSWLKLTIPQTVDYRLWCNSLKFIPLEDNTILSTFDYNRNEITTIEKDSVDVDGISTEELIEIHLQCSSSKKYKFNAFRSSLLQDILNSVDVLKFCKVSSLNDIGIVMKTNEENDEIITDFNQPLSTFKLSNDVLNFIICLLISIRTYDDKYHIQIPIHDQNLTFENIVQLACHNFKIKNNNLYYLATIDTMEIIRMDLKYNQLNKIQYYLLN</sequence>
<feature type="non-terminal residue" evidence="1">
    <location>
        <position position="1"/>
    </location>
</feature>
<accession>A0A8S2XDU5</accession>
<feature type="non-terminal residue" evidence="1">
    <location>
        <position position="256"/>
    </location>
</feature>
<evidence type="ECO:0000313" key="1">
    <source>
        <dbReference type="EMBL" id="CAF4488286.1"/>
    </source>
</evidence>
<organism evidence="1 2">
    <name type="scientific">Didymodactylos carnosus</name>
    <dbReference type="NCBI Taxonomy" id="1234261"/>
    <lineage>
        <taxon>Eukaryota</taxon>
        <taxon>Metazoa</taxon>
        <taxon>Spiralia</taxon>
        <taxon>Gnathifera</taxon>
        <taxon>Rotifera</taxon>
        <taxon>Eurotatoria</taxon>
        <taxon>Bdelloidea</taxon>
        <taxon>Philodinida</taxon>
        <taxon>Philodinidae</taxon>
        <taxon>Didymodactylos</taxon>
    </lineage>
</organism>
<proteinExistence type="predicted"/>
<name>A0A8S2XDU5_9BILA</name>
<protein>
    <submittedName>
        <fullName evidence="1">Uncharacterized protein</fullName>
    </submittedName>
</protein>
<gene>
    <name evidence="1" type="ORF">TMI583_LOCUS47451</name>
</gene>
<comment type="caution">
    <text evidence="1">The sequence shown here is derived from an EMBL/GenBank/DDBJ whole genome shotgun (WGS) entry which is preliminary data.</text>
</comment>